<dbReference type="KEGG" id="zdf:AN401_08730"/>
<feature type="transmembrane region" description="Helical" evidence="1">
    <location>
        <begin position="52"/>
        <end position="75"/>
    </location>
</feature>
<keyword evidence="1" id="KW-0472">Membrane</keyword>
<dbReference type="EMBL" id="CP012621">
    <property type="protein sequence ID" value="ATG73929.1"/>
    <property type="molecule type" value="Genomic_DNA"/>
</dbReference>
<dbReference type="Proteomes" id="UP000217763">
    <property type="component" value="Chromosome"/>
</dbReference>
<organism evidence="2 3">
    <name type="scientific">Zobellella denitrificans</name>
    <dbReference type="NCBI Taxonomy" id="347534"/>
    <lineage>
        <taxon>Bacteria</taxon>
        <taxon>Pseudomonadati</taxon>
        <taxon>Pseudomonadota</taxon>
        <taxon>Gammaproteobacteria</taxon>
        <taxon>Aeromonadales</taxon>
        <taxon>Aeromonadaceae</taxon>
        <taxon>Zobellella</taxon>
    </lineage>
</organism>
<evidence type="ECO:0000313" key="3">
    <source>
        <dbReference type="Proteomes" id="UP000217763"/>
    </source>
</evidence>
<reference evidence="3" key="1">
    <citation type="submission" date="2015-09" db="EMBL/GenBank/DDBJ databases">
        <authorList>
            <person name="Shao Z."/>
            <person name="Wang L."/>
        </authorList>
    </citation>
    <scope>NUCLEOTIDE SEQUENCE [LARGE SCALE GENOMIC DNA]</scope>
    <source>
        <strain evidence="3">F13-1</strain>
    </source>
</reference>
<sequence length="155" mass="17641">MTLTLKQIGLLPILMIAFLIPAPVAFFAALGMTLLFHHLLASLNLIFHVSEVSLVLTVISLFLLWMLLTVMLSVLLMRFSLRMNSPLFSVVFALQIGLDFAFVVMSGVCSLISLELWGLYTSDHSLMYLIINWLAVFLVFEIIKPFLRRRWPIIL</sequence>
<keyword evidence="1" id="KW-1133">Transmembrane helix</keyword>
<dbReference type="AlphaFoldDB" id="A0A291HP92"/>
<protein>
    <submittedName>
        <fullName evidence="2">Uncharacterized protein</fullName>
    </submittedName>
</protein>
<feature type="transmembrane region" description="Helical" evidence="1">
    <location>
        <begin position="126"/>
        <end position="147"/>
    </location>
</feature>
<gene>
    <name evidence="2" type="ORF">AN401_08730</name>
</gene>
<evidence type="ECO:0000256" key="1">
    <source>
        <dbReference type="SAM" id="Phobius"/>
    </source>
</evidence>
<name>A0A291HP92_9GAMM</name>
<accession>A0A291HP92</accession>
<evidence type="ECO:0000313" key="2">
    <source>
        <dbReference type="EMBL" id="ATG73929.1"/>
    </source>
</evidence>
<feature type="transmembrane region" description="Helical" evidence="1">
    <location>
        <begin position="12"/>
        <end position="40"/>
    </location>
</feature>
<keyword evidence="1" id="KW-0812">Transmembrane</keyword>
<proteinExistence type="predicted"/>
<keyword evidence="3" id="KW-1185">Reference proteome</keyword>
<feature type="transmembrane region" description="Helical" evidence="1">
    <location>
        <begin position="87"/>
        <end position="114"/>
    </location>
</feature>